<evidence type="ECO:0000256" key="3">
    <source>
        <dbReference type="ARBA" id="ARBA00022989"/>
    </source>
</evidence>
<proteinExistence type="predicted"/>
<protein>
    <submittedName>
        <fullName evidence="9">Gamma-glutamyl carboxylase</fullName>
    </submittedName>
</protein>
<comment type="subcellular location">
    <subcellularLocation>
        <location evidence="1">Endomembrane system</location>
        <topology evidence="1">Multi-pass membrane protein</topology>
    </subcellularLocation>
</comment>
<evidence type="ECO:0000256" key="2">
    <source>
        <dbReference type="ARBA" id="ARBA00022692"/>
    </source>
</evidence>
<dbReference type="Pfam" id="PF05090">
    <property type="entry name" value="HTTM"/>
    <property type="match status" value="1"/>
</dbReference>
<name>A0ABX4YFI9_9LEPT</name>
<keyword evidence="10" id="KW-1185">Reference proteome</keyword>
<keyword evidence="5" id="KW-1015">Disulfide bond</keyword>
<feature type="transmembrane region" description="Helical" evidence="7">
    <location>
        <begin position="121"/>
        <end position="141"/>
    </location>
</feature>
<keyword evidence="6" id="KW-0456">Lyase</keyword>
<dbReference type="Pfam" id="PF22777">
    <property type="entry name" value="VKGC_lumenal_dom"/>
    <property type="match status" value="1"/>
</dbReference>
<evidence type="ECO:0000313" key="10">
    <source>
        <dbReference type="Proteomes" id="UP000094669"/>
    </source>
</evidence>
<evidence type="ECO:0000313" key="9">
    <source>
        <dbReference type="EMBL" id="PNV74013.1"/>
    </source>
</evidence>
<dbReference type="PANTHER" id="PTHR12639:SF7">
    <property type="entry name" value="HTTM DOMAIN-CONTAINING PROTEIN"/>
    <property type="match status" value="1"/>
</dbReference>
<feature type="domain" description="HTTM-like" evidence="8">
    <location>
        <begin position="16"/>
        <end position="280"/>
    </location>
</feature>
<feature type="transmembrane region" description="Helical" evidence="7">
    <location>
        <begin position="242"/>
        <end position="259"/>
    </location>
</feature>
<dbReference type="RefSeq" id="WP_010413760.1">
    <property type="nucleotide sequence ID" value="NZ_MCRM02000019.1"/>
</dbReference>
<organism evidence="9 10">
    <name type="scientific">Leptospira inadai serovar Lyme</name>
    <dbReference type="NCBI Taxonomy" id="293084"/>
    <lineage>
        <taxon>Bacteria</taxon>
        <taxon>Pseudomonadati</taxon>
        <taxon>Spirochaetota</taxon>
        <taxon>Spirochaetia</taxon>
        <taxon>Leptospirales</taxon>
        <taxon>Leptospiraceae</taxon>
        <taxon>Leptospira</taxon>
    </lineage>
</organism>
<evidence type="ECO:0000256" key="5">
    <source>
        <dbReference type="ARBA" id="ARBA00023157"/>
    </source>
</evidence>
<reference evidence="9" key="1">
    <citation type="submission" date="2018-01" db="EMBL/GenBank/DDBJ databases">
        <title>Genomic characterization of Leptospira inadai serogroup Lyme isolated from captured rat in Brazil and comparative analysis with human reference strain.</title>
        <authorList>
            <person name="Moreno L.Z."/>
            <person name="Loureiro A.P."/>
            <person name="Miraglia F."/>
            <person name="Kremer F.S."/>
            <person name="Eslabao M.R."/>
            <person name="Dellagostin O.A."/>
            <person name="Lilenbaum W."/>
            <person name="Moreno A.M."/>
        </authorList>
    </citation>
    <scope>NUCLEOTIDE SEQUENCE [LARGE SCALE GENOMIC DNA]</scope>
    <source>
        <strain evidence="9">M34/99</strain>
    </source>
</reference>
<feature type="transmembrane region" description="Helical" evidence="7">
    <location>
        <begin position="21"/>
        <end position="44"/>
    </location>
</feature>
<keyword evidence="4 7" id="KW-0472">Membrane</keyword>
<dbReference type="SMART" id="SM00752">
    <property type="entry name" value="HTTM"/>
    <property type="match status" value="1"/>
</dbReference>
<feature type="transmembrane region" description="Helical" evidence="7">
    <location>
        <begin position="162"/>
        <end position="184"/>
    </location>
</feature>
<feature type="transmembrane region" description="Helical" evidence="7">
    <location>
        <begin position="64"/>
        <end position="86"/>
    </location>
</feature>
<dbReference type="InterPro" id="IPR007782">
    <property type="entry name" value="VKG_COase"/>
</dbReference>
<gene>
    <name evidence="9" type="ORF">BES34_015790</name>
</gene>
<evidence type="ECO:0000256" key="4">
    <source>
        <dbReference type="ARBA" id="ARBA00023136"/>
    </source>
</evidence>
<dbReference type="InterPro" id="IPR053935">
    <property type="entry name" value="VKGC_lumenal_dom"/>
</dbReference>
<sequence length="500" mass="59215">MKSKSSLLNRIRTELSGNSPAWSLGLFRFVFGILLSFLSVRYLAYDWVEKYFLQPEFHFKYYGFSWVPLVPSWLLYPLFWILILAGIGISLGILYRICLIIYLIGFLYFNLLDVSTYLNHYYLVVLLLWIMIWVPADRCLSVSHFLETYRTGRWANPKVQNWSLWLLRFQIGCVYFFGGLAKIVPDWLFHAQPLRIWLIRNTDFPVLGKFFAYPIAGYVFSYTGLLFDLFIPFLLLKVNSRIWAYCLAIIFHTLTWKLFPIGIFPWIMSLSATLFFSPSWPLKFRNFLKKRGIFPYGELRNLFQVAWQKLPIRFRFDSAGFFLKALLFLEKPDLWGRNLYYKFPKYDPKTIHRIGILFWSTYILLQILLPVRHFLYPGNHLWTEQGFRFAWHIMLIQKNGIASFRVTNLRSGEVHFVLPESHLTEFQKTMMSTQPDLVLQFAHYLGEKEKRRTGDDVAVYADITVSLNGKKSRTFIDPARDLMKVKEGFSNKDWILSDEK</sequence>
<feature type="transmembrane region" description="Helical" evidence="7">
    <location>
        <begin position="210"/>
        <end position="235"/>
    </location>
</feature>
<comment type="caution">
    <text evidence="9">The sequence shown here is derived from an EMBL/GenBank/DDBJ whole genome shotgun (WGS) entry which is preliminary data.</text>
</comment>
<evidence type="ECO:0000256" key="6">
    <source>
        <dbReference type="ARBA" id="ARBA00023239"/>
    </source>
</evidence>
<evidence type="ECO:0000256" key="7">
    <source>
        <dbReference type="SAM" id="Phobius"/>
    </source>
</evidence>
<dbReference type="EMBL" id="MCRM02000019">
    <property type="protein sequence ID" value="PNV74013.1"/>
    <property type="molecule type" value="Genomic_DNA"/>
</dbReference>
<evidence type="ECO:0000259" key="8">
    <source>
        <dbReference type="SMART" id="SM00752"/>
    </source>
</evidence>
<dbReference type="PANTHER" id="PTHR12639">
    <property type="entry name" value="VITAMIN K-DEPENDENT GAMMA-CARBOXYLASE"/>
    <property type="match status" value="1"/>
</dbReference>
<dbReference type="InterPro" id="IPR053934">
    <property type="entry name" value="HTTM_dom"/>
</dbReference>
<accession>A0ABX4YFI9</accession>
<dbReference type="InterPro" id="IPR011020">
    <property type="entry name" value="HTTM-like"/>
</dbReference>
<feature type="transmembrane region" description="Helical" evidence="7">
    <location>
        <begin position="93"/>
        <end position="109"/>
    </location>
</feature>
<evidence type="ECO:0000256" key="1">
    <source>
        <dbReference type="ARBA" id="ARBA00004127"/>
    </source>
</evidence>
<dbReference type="Proteomes" id="UP000094669">
    <property type="component" value="Unassembled WGS sequence"/>
</dbReference>
<keyword evidence="3 7" id="KW-1133">Transmembrane helix</keyword>
<keyword evidence="2 7" id="KW-0812">Transmembrane</keyword>